<dbReference type="GO" id="GO:0004896">
    <property type="term" value="F:cytokine receptor activity"/>
    <property type="evidence" value="ECO:0007669"/>
    <property type="project" value="TreeGrafter"/>
</dbReference>
<dbReference type="SUPFAM" id="SSF49265">
    <property type="entry name" value="Fibronectin type III"/>
    <property type="match status" value="1"/>
</dbReference>
<evidence type="ECO:0000259" key="3">
    <source>
        <dbReference type="Pfam" id="PF01108"/>
    </source>
</evidence>
<dbReference type="Gene3D" id="2.60.40.10">
    <property type="entry name" value="Immunoglobulins"/>
    <property type="match status" value="1"/>
</dbReference>
<dbReference type="GO" id="GO:0005886">
    <property type="term" value="C:plasma membrane"/>
    <property type="evidence" value="ECO:0007669"/>
    <property type="project" value="TreeGrafter"/>
</dbReference>
<dbReference type="Pfam" id="PF01108">
    <property type="entry name" value="Tissue_fac"/>
    <property type="match status" value="1"/>
</dbReference>
<keyword evidence="2" id="KW-0472">Membrane</keyword>
<feature type="compositionally biased region" description="Low complexity" evidence="1">
    <location>
        <begin position="319"/>
        <end position="331"/>
    </location>
</feature>
<feature type="domain" description="Fibronectin type-III" evidence="3">
    <location>
        <begin position="12"/>
        <end position="80"/>
    </location>
</feature>
<keyword evidence="2" id="KW-0812">Transmembrane</keyword>
<evidence type="ECO:0000256" key="1">
    <source>
        <dbReference type="SAM" id="MobiDB-lite"/>
    </source>
</evidence>
<dbReference type="OrthoDB" id="9908819at2759"/>
<accession>A0A6J2W4H0</accession>
<dbReference type="CTD" id="163702"/>
<dbReference type="InterPro" id="IPR050650">
    <property type="entry name" value="Type-II_Cytokine-TF_Rcpt"/>
</dbReference>
<dbReference type="InterPro" id="IPR036116">
    <property type="entry name" value="FN3_sf"/>
</dbReference>
<feature type="region of interest" description="Disordered" evidence="1">
    <location>
        <begin position="364"/>
        <end position="395"/>
    </location>
</feature>
<dbReference type="InterPro" id="IPR003961">
    <property type="entry name" value="FN3_dom"/>
</dbReference>
<dbReference type="AlphaFoldDB" id="A0A6J2W4H0"/>
<keyword evidence="2" id="KW-1133">Transmembrane helix</keyword>
<evidence type="ECO:0000256" key="2">
    <source>
        <dbReference type="SAM" id="Phobius"/>
    </source>
</evidence>
<dbReference type="RefSeq" id="XP_030639062.1">
    <property type="nucleotide sequence ID" value="XM_030783202.1"/>
</dbReference>
<evidence type="ECO:0000313" key="5">
    <source>
        <dbReference type="RefSeq" id="XP_030639062.1"/>
    </source>
</evidence>
<feature type="transmembrane region" description="Helical" evidence="2">
    <location>
        <begin position="212"/>
        <end position="235"/>
    </location>
</feature>
<reference evidence="5" key="1">
    <citation type="submission" date="2025-08" db="UniProtKB">
        <authorList>
            <consortium name="RefSeq"/>
        </authorList>
    </citation>
    <scope>IDENTIFICATION</scope>
</reference>
<proteinExistence type="predicted"/>
<protein>
    <submittedName>
        <fullName evidence="5">Interferon lambda receptor 1</fullName>
    </submittedName>
</protein>
<keyword evidence="5" id="KW-0675">Receptor</keyword>
<dbReference type="Proteomes" id="UP000504632">
    <property type="component" value="Chromosome 8"/>
</dbReference>
<name>A0A6J2W4H0_CHACN</name>
<dbReference type="PANTHER" id="PTHR20859">
    <property type="entry name" value="INTERFERON/INTERLEUKIN RECEPTOR"/>
    <property type="match status" value="1"/>
</dbReference>
<evidence type="ECO:0000313" key="4">
    <source>
        <dbReference type="Proteomes" id="UP000504632"/>
    </source>
</evidence>
<dbReference type="GeneID" id="115819700"/>
<dbReference type="InParanoid" id="A0A6J2W4H0"/>
<dbReference type="PANTHER" id="PTHR20859:SF53">
    <property type="entry name" value="INTERLEUKIN-22 RECEPTOR SUBUNIT ALPHA-1"/>
    <property type="match status" value="1"/>
</dbReference>
<gene>
    <name evidence="5" type="primary">ifnlr1</name>
</gene>
<organism evidence="4 5">
    <name type="scientific">Chanos chanos</name>
    <name type="common">Milkfish</name>
    <name type="synonym">Mugil chanos</name>
    <dbReference type="NCBI Taxonomy" id="29144"/>
    <lineage>
        <taxon>Eukaryota</taxon>
        <taxon>Metazoa</taxon>
        <taxon>Chordata</taxon>
        <taxon>Craniata</taxon>
        <taxon>Vertebrata</taxon>
        <taxon>Euteleostomi</taxon>
        <taxon>Actinopterygii</taxon>
        <taxon>Neopterygii</taxon>
        <taxon>Teleostei</taxon>
        <taxon>Ostariophysi</taxon>
        <taxon>Gonorynchiformes</taxon>
        <taxon>Chanidae</taxon>
        <taxon>Chanos</taxon>
    </lineage>
</organism>
<sequence>MGSCSDTGDPYFDSKNFYNVLRWERVDSPGQVVLYSVEYNVYGNPFVPVMECQNISVTFCDLTALTVNDGSRYYARVQANGQLLGYTARFNPMSRTAFGAPEVSATYNVSSVMVTVRLPQGPGNRSIADIACQVNCSSKPPVEYKLTITHPESKAGMVIIDTSGRFVFNHSVRSTEYCGYVVYTLTHPGSPQQSDNATFCITVPGDPWSRIFIVPGLIAFLLLLSLSAGVCWTYITKEKSMPKSLDLSKTGHVLHLINTQDTISRVVISPQFFSQVELKTAEPCALTSHDSPKDSSTTEGSYAVQVCHAQSCSNRTYRDQQQVSRQQSRDSTGSSTNYSMVVHVQISTCDPKEDAINLSHIKPSGLKPQEESEPVLISQNAPPGPEIVPQDQNDSNNDLLMVPVLHNKDGVLQIPGLTEMESSTSNLGNCEKIPLLSGLIFDSDTTPSPTDWMEDLDDQDSESGEHYATTYVSNQVLLPTCMESTSYHPQITPLNTQTGNSSNYRKNWVPGMQAEIQEQDSSVKGRNYILQTWPDPDETEKLGTGGIFLEGWMVQIKG</sequence>
<keyword evidence="4" id="KW-1185">Reference proteome</keyword>
<feature type="region of interest" description="Disordered" evidence="1">
    <location>
        <begin position="317"/>
        <end position="337"/>
    </location>
</feature>
<dbReference type="InterPro" id="IPR013783">
    <property type="entry name" value="Ig-like_fold"/>
</dbReference>